<dbReference type="GO" id="GO:0003676">
    <property type="term" value="F:nucleic acid binding"/>
    <property type="evidence" value="ECO:0007669"/>
    <property type="project" value="InterPro"/>
</dbReference>
<reference evidence="2 3" key="1">
    <citation type="journal article" date="2021" name="Hortic Res">
        <title>The domestication of Cucurbita argyrosperma as revealed by the genome of its wild relative.</title>
        <authorList>
            <person name="Barrera-Redondo J."/>
            <person name="Sanchez-de la Vega G."/>
            <person name="Aguirre-Liguori J.A."/>
            <person name="Castellanos-Morales G."/>
            <person name="Gutierrez-Guerrero Y.T."/>
            <person name="Aguirre-Dugua X."/>
            <person name="Aguirre-Planter E."/>
            <person name="Tenaillon M.I."/>
            <person name="Lira-Saade R."/>
            <person name="Eguiarte L.E."/>
        </authorList>
    </citation>
    <scope>NUCLEOTIDE SEQUENCE [LARGE SCALE GENOMIC DNA]</scope>
    <source>
        <strain evidence="2">JBR-2021</strain>
    </source>
</reference>
<dbReference type="PANTHER" id="PTHR46995:SF4">
    <property type="entry name" value="POLLEN OLE E 1 ALLERGEN AND EXTENSIN FAMILY PROTEIN"/>
    <property type="match status" value="1"/>
</dbReference>
<feature type="chain" id="PRO_5043630409" description="Major pollen allergen Ole e 1-like" evidence="1">
    <location>
        <begin position="21"/>
        <end position="193"/>
    </location>
</feature>
<keyword evidence="1" id="KW-0732">Signal</keyword>
<accession>A0AAV6MH77</accession>
<dbReference type="Pfam" id="PF01190">
    <property type="entry name" value="Pollen_Ole_e_1"/>
    <property type="match status" value="1"/>
</dbReference>
<name>A0AAV6MH77_9ROSI</name>
<dbReference type="GO" id="GO:0008168">
    <property type="term" value="F:methyltransferase activity"/>
    <property type="evidence" value="ECO:0007669"/>
    <property type="project" value="InterPro"/>
</dbReference>
<dbReference type="GO" id="GO:0032259">
    <property type="term" value="P:methylation"/>
    <property type="evidence" value="ECO:0007669"/>
    <property type="project" value="InterPro"/>
</dbReference>
<evidence type="ECO:0000256" key="1">
    <source>
        <dbReference type="SAM" id="SignalP"/>
    </source>
</evidence>
<evidence type="ECO:0000313" key="3">
    <source>
        <dbReference type="Proteomes" id="UP000685013"/>
    </source>
</evidence>
<dbReference type="AlphaFoldDB" id="A0AAV6MH77"/>
<proteinExistence type="predicted"/>
<dbReference type="Proteomes" id="UP000685013">
    <property type="component" value="Chromosome 14"/>
</dbReference>
<feature type="signal peptide" evidence="1">
    <location>
        <begin position="1"/>
        <end position="20"/>
    </location>
</feature>
<keyword evidence="3" id="KW-1185">Reference proteome</keyword>
<feature type="non-terminal residue" evidence="2">
    <location>
        <position position="1"/>
    </location>
</feature>
<evidence type="ECO:0000313" key="2">
    <source>
        <dbReference type="EMBL" id="KAG6581110.1"/>
    </source>
</evidence>
<comment type="caution">
    <text evidence="2">The sequence shown here is derived from an EMBL/GenBank/DDBJ whole genome shotgun (WGS) entry which is preliminary data.</text>
</comment>
<organism evidence="2 3">
    <name type="scientific">Cucurbita argyrosperma subsp. sororia</name>
    <dbReference type="NCBI Taxonomy" id="37648"/>
    <lineage>
        <taxon>Eukaryota</taxon>
        <taxon>Viridiplantae</taxon>
        <taxon>Streptophyta</taxon>
        <taxon>Embryophyta</taxon>
        <taxon>Tracheophyta</taxon>
        <taxon>Spermatophyta</taxon>
        <taxon>Magnoliopsida</taxon>
        <taxon>eudicotyledons</taxon>
        <taxon>Gunneridae</taxon>
        <taxon>Pentapetalae</taxon>
        <taxon>rosids</taxon>
        <taxon>fabids</taxon>
        <taxon>Cucurbitales</taxon>
        <taxon>Cucurbitaceae</taxon>
        <taxon>Cucurbiteae</taxon>
        <taxon>Cucurbita</taxon>
    </lineage>
</organism>
<gene>
    <name evidence="2" type="ORF">SDJN03_21112</name>
</gene>
<dbReference type="InterPro" id="IPR002052">
    <property type="entry name" value="DNA_methylase_N6_adenine_CS"/>
</dbReference>
<evidence type="ECO:0008006" key="4">
    <source>
        <dbReference type="Google" id="ProtNLM"/>
    </source>
</evidence>
<sequence>MNLILLLVLASLVSSSLVLGIQAVHSHHSRIFSQITVMGLVYCDTCSNNSFSKHSYFLPGAEVRIDCKFKAETPRTAEQIAFSVNRTTNKNGVYKLEIPSMDGIRCAEDSSMASFCQASLMGSSSSACNVPGYRTTSGEISIKSRQSNVCIYSLNPLNYRPSTRDDIFFDPPFGSSSSACNVPGYEFLVSNRF</sequence>
<dbReference type="PANTHER" id="PTHR46995">
    <property type="entry name" value="OS09G0508200 PROTEIN"/>
    <property type="match status" value="1"/>
</dbReference>
<protein>
    <recommendedName>
        <fullName evidence="4">Major pollen allergen Ole e 1-like</fullName>
    </recommendedName>
</protein>
<dbReference type="PROSITE" id="PS00092">
    <property type="entry name" value="N6_MTASE"/>
    <property type="match status" value="1"/>
</dbReference>
<dbReference type="EMBL" id="JAGKQH010000014">
    <property type="protein sequence ID" value="KAG6581110.1"/>
    <property type="molecule type" value="Genomic_DNA"/>
</dbReference>